<gene>
    <name evidence="2" type="ORF">SAMN02745941_00319</name>
</gene>
<dbReference type="InterPro" id="IPR016195">
    <property type="entry name" value="Pol/histidinol_Pase-like"/>
</dbReference>
<dbReference type="Gene3D" id="3.20.20.140">
    <property type="entry name" value="Metal-dependent hydrolases"/>
    <property type="match status" value="1"/>
</dbReference>
<evidence type="ECO:0000313" key="2">
    <source>
        <dbReference type="EMBL" id="SHH54432.1"/>
    </source>
</evidence>
<reference evidence="2 3" key="1">
    <citation type="submission" date="2016-11" db="EMBL/GenBank/DDBJ databases">
        <authorList>
            <person name="Jaros S."/>
            <person name="Januszkiewicz K."/>
            <person name="Wedrychowicz H."/>
        </authorList>
    </citation>
    <scope>NUCLEOTIDE SEQUENCE [LARGE SCALE GENOMIC DNA]</scope>
    <source>
        <strain evidence="2 3">DSM 6191</strain>
    </source>
</reference>
<dbReference type="GO" id="GO:0035312">
    <property type="term" value="F:5'-3' DNA exonuclease activity"/>
    <property type="evidence" value="ECO:0007669"/>
    <property type="project" value="TreeGrafter"/>
</dbReference>
<accession>A0A1M5TUI5</accession>
<dbReference type="InterPro" id="IPR004013">
    <property type="entry name" value="PHP_dom"/>
</dbReference>
<evidence type="ECO:0000313" key="3">
    <source>
        <dbReference type="Proteomes" id="UP000184241"/>
    </source>
</evidence>
<dbReference type="RefSeq" id="WP_073016015.1">
    <property type="nucleotide sequence ID" value="NZ_FQXU01000003.1"/>
</dbReference>
<dbReference type="SUPFAM" id="SSF89550">
    <property type="entry name" value="PHP domain-like"/>
    <property type="match status" value="1"/>
</dbReference>
<dbReference type="PANTHER" id="PTHR42924:SF3">
    <property type="entry name" value="POLYMERASE_HISTIDINOL PHOSPHATASE N-TERMINAL DOMAIN-CONTAINING PROTEIN"/>
    <property type="match status" value="1"/>
</dbReference>
<name>A0A1M5TUI5_9CLOT</name>
<protein>
    <recommendedName>
        <fullName evidence="1">Polymerase/histidinol phosphatase N-terminal domain-containing protein</fullName>
    </recommendedName>
</protein>
<evidence type="ECO:0000259" key="1">
    <source>
        <dbReference type="SMART" id="SM00481"/>
    </source>
</evidence>
<dbReference type="GO" id="GO:0004534">
    <property type="term" value="F:5'-3' RNA exonuclease activity"/>
    <property type="evidence" value="ECO:0007669"/>
    <property type="project" value="TreeGrafter"/>
</dbReference>
<dbReference type="Pfam" id="PF02811">
    <property type="entry name" value="PHP"/>
    <property type="match status" value="1"/>
</dbReference>
<dbReference type="AlphaFoldDB" id="A0A1M5TUI5"/>
<dbReference type="CDD" id="cd07438">
    <property type="entry name" value="PHP_HisPPase_AMP"/>
    <property type="match status" value="1"/>
</dbReference>
<dbReference type="SMART" id="SM00481">
    <property type="entry name" value="POLIIIAc"/>
    <property type="match status" value="1"/>
</dbReference>
<sequence length="280" mass="31798">MKYADLHIHSTYSDGNLTPEEIINIAIERNVKYISITDHDTLSSQYITKYHYSDINIIPGIEFSTEYEDDIEIHILGYCIDVDNPTLKNVVEKLKASRVKRVESIITKLKDIGINIDINDLCVNSISTLGRSHIAQLLVKKGYSENFKLAFKNYLIEGKAGFVKREKIYYKEVLDIIKKSGGIAVLAHPGDIPRQMELDNLFKRLKCHGLSGVEIYHPSHNNEKINTFYNLAKKHKLIITGGSDCHSISNKNSSLIGQYGVNEIHLNKLLHLDKRYGGKI</sequence>
<dbReference type="PANTHER" id="PTHR42924">
    <property type="entry name" value="EXONUCLEASE"/>
    <property type="match status" value="1"/>
</dbReference>
<feature type="domain" description="Polymerase/histidinol phosphatase N-terminal" evidence="1">
    <location>
        <begin position="4"/>
        <end position="67"/>
    </location>
</feature>
<dbReference type="InterPro" id="IPR052018">
    <property type="entry name" value="PHP_domain"/>
</dbReference>
<proteinExistence type="predicted"/>
<dbReference type="Proteomes" id="UP000184241">
    <property type="component" value="Unassembled WGS sequence"/>
</dbReference>
<dbReference type="InterPro" id="IPR003141">
    <property type="entry name" value="Pol/His_phosphatase_N"/>
</dbReference>
<dbReference type="EMBL" id="FQXU01000003">
    <property type="protein sequence ID" value="SHH54432.1"/>
    <property type="molecule type" value="Genomic_DNA"/>
</dbReference>
<dbReference type="Gene3D" id="1.10.150.650">
    <property type="match status" value="1"/>
</dbReference>
<organism evidence="2 3">
    <name type="scientific">Clostridium intestinale DSM 6191</name>
    <dbReference type="NCBI Taxonomy" id="1121320"/>
    <lineage>
        <taxon>Bacteria</taxon>
        <taxon>Bacillati</taxon>
        <taxon>Bacillota</taxon>
        <taxon>Clostridia</taxon>
        <taxon>Eubacteriales</taxon>
        <taxon>Clostridiaceae</taxon>
        <taxon>Clostridium</taxon>
    </lineage>
</organism>